<evidence type="ECO:0008006" key="4">
    <source>
        <dbReference type="Google" id="ProtNLM"/>
    </source>
</evidence>
<evidence type="ECO:0000313" key="3">
    <source>
        <dbReference type="Proteomes" id="UP000191661"/>
    </source>
</evidence>
<accession>A0A1V6N571</accession>
<dbReference type="Proteomes" id="UP000191661">
    <property type="component" value="Unassembled WGS sequence"/>
</dbReference>
<gene>
    <name evidence="2" type="ORF">MBBAR_1c02100</name>
</gene>
<proteinExistence type="predicted"/>
<evidence type="ECO:0000313" key="2">
    <source>
        <dbReference type="EMBL" id="OQD59805.1"/>
    </source>
</evidence>
<feature type="region of interest" description="Disordered" evidence="1">
    <location>
        <begin position="40"/>
        <end position="108"/>
    </location>
</feature>
<dbReference type="OrthoDB" id="78496at2157"/>
<dbReference type="AlphaFoldDB" id="A0A1V6N571"/>
<comment type="caution">
    <text evidence="2">The sequence shown here is derived from an EMBL/GenBank/DDBJ whole genome shotgun (WGS) entry which is preliminary data.</text>
</comment>
<organism evidence="2 3">
    <name type="scientific">Methanobrevibacter arboriphilus JCM 13429 = DSM 1125</name>
    <dbReference type="NCBI Taxonomy" id="1300164"/>
    <lineage>
        <taxon>Archaea</taxon>
        <taxon>Methanobacteriati</taxon>
        <taxon>Methanobacteriota</taxon>
        <taxon>Methanomada group</taxon>
        <taxon>Methanobacteria</taxon>
        <taxon>Methanobacteriales</taxon>
        <taxon>Methanobacteriaceae</taxon>
        <taxon>Methanobrevibacter</taxon>
    </lineage>
</organism>
<dbReference type="RefSeq" id="WP_080459426.1">
    <property type="nucleotide sequence ID" value="NZ_BBET01000031.1"/>
</dbReference>
<feature type="compositionally biased region" description="Low complexity" evidence="1">
    <location>
        <begin position="41"/>
        <end position="58"/>
    </location>
</feature>
<name>A0A1V6N571_METAZ</name>
<dbReference type="EMBL" id="JXMW01000001">
    <property type="protein sequence ID" value="OQD59805.1"/>
    <property type="molecule type" value="Genomic_DNA"/>
</dbReference>
<protein>
    <recommendedName>
        <fullName evidence="4">PepSY domain-containing protein</fullName>
    </recommendedName>
</protein>
<feature type="compositionally biased region" description="Low complexity" evidence="1">
    <location>
        <begin position="65"/>
        <end position="87"/>
    </location>
</feature>
<reference evidence="2 3" key="1">
    <citation type="submission" date="2014-12" db="EMBL/GenBank/DDBJ databases">
        <title>Genome sequence of Methanobrevibacter arboriphilicus DH1, DSM1125.</title>
        <authorList>
            <person name="Poehlein A."/>
            <person name="Thauer R.K."/>
            <person name="Seedorf H."/>
            <person name="Daniel R."/>
        </authorList>
    </citation>
    <scope>NUCLEOTIDE SEQUENCE [LARGE SCALE GENOMIC DNA]</scope>
    <source>
        <strain evidence="2 3">DH1</strain>
    </source>
</reference>
<sequence length="157" mass="15598">MKSSNIIISVIIVLCIAAGVTAYSVTNPDNSIFSLPGYTPDSSSSDAGSSGVGDVNGTNDDDDNNGASNSGSSSGSSSNSGGSTNGNSGSGGDSSHGGMSASQAKQIAQGVIKEPGAYAGDAQWDSSMQMWVVKVYDKNGNVVDGIGVEPNGHTNRV</sequence>
<keyword evidence="3" id="KW-1185">Reference proteome</keyword>
<evidence type="ECO:0000256" key="1">
    <source>
        <dbReference type="SAM" id="MobiDB-lite"/>
    </source>
</evidence>